<keyword evidence="1" id="KW-0378">Hydrolase</keyword>
<dbReference type="SFLD" id="SFLDS00003">
    <property type="entry name" value="Haloacid_Dehalogenase"/>
    <property type="match status" value="1"/>
</dbReference>
<dbReference type="EMBL" id="CP035945">
    <property type="protein sequence ID" value="QBE97230.1"/>
    <property type="molecule type" value="Genomic_DNA"/>
</dbReference>
<dbReference type="PRINTS" id="PR00413">
    <property type="entry name" value="HADHALOGNASE"/>
</dbReference>
<dbReference type="Pfam" id="PF13419">
    <property type="entry name" value="HAD_2"/>
    <property type="match status" value="1"/>
</dbReference>
<reference evidence="2 4" key="2">
    <citation type="submission" date="2019-04" db="EMBL/GenBank/DDBJ databases">
        <authorList>
            <person name="Schori C."/>
            <person name="Ahrens C."/>
        </authorList>
    </citation>
    <scope>NUCLEOTIDE SEQUENCE [LARGE SCALE GENOMIC DNA]</scope>
    <source>
        <strain evidence="2 4">DSM 2950</strain>
    </source>
</reference>
<dbReference type="InterPro" id="IPR023198">
    <property type="entry name" value="PGP-like_dom2"/>
</dbReference>
<dbReference type="Proteomes" id="UP000515789">
    <property type="component" value="Chromosome"/>
</dbReference>
<dbReference type="SFLD" id="SFLDG01129">
    <property type="entry name" value="C1.5:_HAD__Beta-PGM__Phosphata"/>
    <property type="match status" value="1"/>
</dbReference>
<dbReference type="InterPro" id="IPR041492">
    <property type="entry name" value="HAD_2"/>
</dbReference>
<dbReference type="InterPro" id="IPR023214">
    <property type="entry name" value="HAD_sf"/>
</dbReference>
<dbReference type="PANTHER" id="PTHR18901:SF38">
    <property type="entry name" value="PSEUDOURIDINE-5'-PHOSPHATASE"/>
    <property type="match status" value="1"/>
</dbReference>
<dbReference type="SUPFAM" id="SSF56784">
    <property type="entry name" value="HAD-like"/>
    <property type="match status" value="1"/>
</dbReference>
<dbReference type="InterPro" id="IPR006439">
    <property type="entry name" value="HAD-SF_hydro_IA"/>
</dbReference>
<accession>A0A4P6M0X4</accession>
<dbReference type="KEGG" id="bpro:PMF13cell1_02784"/>
<dbReference type="InterPro" id="IPR036412">
    <property type="entry name" value="HAD-like_sf"/>
</dbReference>
<sequence length="242" mass="27365">MEKREIHGVVFDMDGLMFDSERIVKYSWDVAGERMGYGKLGDNIFHTLGFNVDKRKRHFKDTYGEDFPFELFRDEYRKAFWEYEEKNGLPAKKGLHELLDVLAQRNIPMAVATSSSHAYAENNLKREGIQAYFSAVITGSMVTEAKPSPEIYRKACEALKVSPACALALEDSYNGIRSAHGAGMITVMIPDLLTDSSPVDELLDGKMDSLLAVARWIETIYQFTKGENFNGEKDICHQRTTG</sequence>
<reference evidence="1 3" key="1">
    <citation type="submission" date="2019-01" db="EMBL/GenBank/DDBJ databases">
        <title>PMF-metabolizing Aryl O-demethylase.</title>
        <authorList>
            <person name="Kim M."/>
        </authorList>
    </citation>
    <scope>NUCLEOTIDE SEQUENCE [LARGE SCALE GENOMIC DNA]</scope>
    <source>
        <strain evidence="1 3">PMF1</strain>
    </source>
</reference>
<name>A0A4P6M0X4_9FIRM</name>
<dbReference type="NCBIfam" id="TIGR01509">
    <property type="entry name" value="HAD-SF-IA-v3"/>
    <property type="match status" value="1"/>
</dbReference>
<dbReference type="EMBL" id="CP039126">
    <property type="protein sequence ID" value="QMW79610.1"/>
    <property type="molecule type" value="Genomic_DNA"/>
</dbReference>
<evidence type="ECO:0000313" key="1">
    <source>
        <dbReference type="EMBL" id="QBE97230.1"/>
    </source>
</evidence>
<dbReference type="AlphaFoldDB" id="A0A4P6M0X4"/>
<dbReference type="NCBIfam" id="TIGR01549">
    <property type="entry name" value="HAD-SF-IA-v1"/>
    <property type="match status" value="1"/>
</dbReference>
<dbReference type="PANTHER" id="PTHR18901">
    <property type="entry name" value="2-DEOXYGLUCOSE-6-PHOSPHATE PHOSPHATASE 2"/>
    <property type="match status" value="1"/>
</dbReference>
<protein>
    <submittedName>
        <fullName evidence="2">HAD family phosphatase</fullName>
    </submittedName>
    <submittedName>
        <fullName evidence="1">Phosphorylated carbohydrates phosphatase</fullName>
        <ecNumber evidence="1">3.1.3.-</ecNumber>
    </submittedName>
</protein>
<dbReference type="GeneID" id="75055034"/>
<organism evidence="1 3">
    <name type="scientific">Blautia producta</name>
    <dbReference type="NCBI Taxonomy" id="33035"/>
    <lineage>
        <taxon>Bacteria</taxon>
        <taxon>Bacillati</taxon>
        <taxon>Bacillota</taxon>
        <taxon>Clostridia</taxon>
        <taxon>Lachnospirales</taxon>
        <taxon>Lachnospiraceae</taxon>
        <taxon>Blautia</taxon>
    </lineage>
</organism>
<dbReference type="Proteomes" id="UP000289794">
    <property type="component" value="Chromosome"/>
</dbReference>
<dbReference type="Gene3D" id="3.40.50.1000">
    <property type="entry name" value="HAD superfamily/HAD-like"/>
    <property type="match status" value="1"/>
</dbReference>
<proteinExistence type="predicted"/>
<evidence type="ECO:0000313" key="4">
    <source>
        <dbReference type="Proteomes" id="UP000515789"/>
    </source>
</evidence>
<dbReference type="Gene3D" id="1.10.150.240">
    <property type="entry name" value="Putative phosphatase, domain 2"/>
    <property type="match status" value="1"/>
</dbReference>
<evidence type="ECO:0000313" key="3">
    <source>
        <dbReference type="Proteomes" id="UP000289794"/>
    </source>
</evidence>
<gene>
    <name evidence="2" type="ORF">E5259_19500</name>
    <name evidence="1" type="ORF">PMF13cell1_02784</name>
</gene>
<dbReference type="GO" id="GO:0016787">
    <property type="term" value="F:hydrolase activity"/>
    <property type="evidence" value="ECO:0007669"/>
    <property type="project" value="UniProtKB-KW"/>
</dbReference>
<dbReference type="RefSeq" id="WP_018596296.1">
    <property type="nucleotide sequence ID" value="NZ_AP031416.1"/>
</dbReference>
<evidence type="ECO:0000313" key="2">
    <source>
        <dbReference type="EMBL" id="QMW79610.1"/>
    </source>
</evidence>
<dbReference type="EC" id="3.1.3.-" evidence="1"/>